<proteinExistence type="predicted"/>
<organism evidence="2 3">
    <name type="scientific">Rhodococcus olei</name>
    <dbReference type="NCBI Taxonomy" id="2161675"/>
    <lineage>
        <taxon>Bacteria</taxon>
        <taxon>Bacillati</taxon>
        <taxon>Actinomycetota</taxon>
        <taxon>Actinomycetes</taxon>
        <taxon>Mycobacteriales</taxon>
        <taxon>Nocardiaceae</taxon>
        <taxon>Rhodococcus</taxon>
    </lineage>
</organism>
<sequence length="76" mass="8272">MPSNLRPSALVAAVPGDMLPDTVPGDINSEQSALKCLYLATRALDPDREGQSTLGDEVEAGTERFRRRLRGPEHPE</sequence>
<gene>
    <name evidence="2" type="ORF">GCM10023094_12860</name>
</gene>
<dbReference type="Proteomes" id="UP001501183">
    <property type="component" value="Unassembled WGS sequence"/>
</dbReference>
<evidence type="ECO:0000256" key="1">
    <source>
        <dbReference type="SAM" id="MobiDB-lite"/>
    </source>
</evidence>
<feature type="region of interest" description="Disordered" evidence="1">
    <location>
        <begin position="45"/>
        <end position="76"/>
    </location>
</feature>
<keyword evidence="3" id="KW-1185">Reference proteome</keyword>
<comment type="caution">
    <text evidence="2">The sequence shown here is derived from an EMBL/GenBank/DDBJ whole genome shotgun (WGS) entry which is preliminary data.</text>
</comment>
<dbReference type="EMBL" id="BAABFB010000028">
    <property type="protein sequence ID" value="GAA4475411.1"/>
    <property type="molecule type" value="Genomic_DNA"/>
</dbReference>
<reference evidence="3" key="1">
    <citation type="journal article" date="2019" name="Int. J. Syst. Evol. Microbiol.">
        <title>The Global Catalogue of Microorganisms (GCM) 10K type strain sequencing project: providing services to taxonomists for standard genome sequencing and annotation.</title>
        <authorList>
            <consortium name="The Broad Institute Genomics Platform"/>
            <consortium name="The Broad Institute Genome Sequencing Center for Infectious Disease"/>
            <person name="Wu L."/>
            <person name="Ma J."/>
        </authorList>
    </citation>
    <scope>NUCLEOTIDE SEQUENCE [LARGE SCALE GENOMIC DNA]</scope>
    <source>
        <strain evidence="3">JCM 32206</strain>
    </source>
</reference>
<evidence type="ECO:0000313" key="2">
    <source>
        <dbReference type="EMBL" id="GAA4475411.1"/>
    </source>
</evidence>
<name>A0ABP8NZ03_9NOCA</name>
<accession>A0ABP8NZ03</accession>
<protein>
    <submittedName>
        <fullName evidence="2">Uncharacterized protein</fullName>
    </submittedName>
</protein>
<evidence type="ECO:0000313" key="3">
    <source>
        <dbReference type="Proteomes" id="UP001501183"/>
    </source>
</evidence>